<comment type="caution">
    <text evidence="1">The sequence shown here is derived from an EMBL/GenBank/DDBJ whole genome shotgun (WGS) entry which is preliminary data.</text>
</comment>
<organism evidence="1 2">
    <name type="scientific">Bacillus spongiae</name>
    <dbReference type="NCBI Taxonomy" id="2683610"/>
    <lineage>
        <taxon>Bacteria</taxon>
        <taxon>Bacillati</taxon>
        <taxon>Bacillota</taxon>
        <taxon>Bacilli</taxon>
        <taxon>Bacillales</taxon>
        <taxon>Bacillaceae</taxon>
        <taxon>Bacillus</taxon>
    </lineage>
</organism>
<proteinExistence type="predicted"/>
<keyword evidence="2" id="KW-1185">Reference proteome</keyword>
<sequence length="162" mass="18562">MFDPTAFDNVKVVLEGALYEADLEGSIAVINRQDLVDLARMSREYRITFQLSHVKGVNVELTLSSTLSMLSSELLMLSNQQSGANLKLTYRIDEKTELGAKLERILKRCWGNRLFEKIEYRSSESGKKLFYKHVFNRPILEDQVDDLIALSEKSIQSLEMLI</sequence>
<dbReference type="EMBL" id="JBBAXC010000006">
    <property type="protein sequence ID" value="MEI5907277.1"/>
    <property type="molecule type" value="Genomic_DNA"/>
</dbReference>
<dbReference type="Proteomes" id="UP001312865">
    <property type="component" value="Unassembled WGS sequence"/>
</dbReference>
<gene>
    <name evidence="1" type="ORF">WAK64_09425</name>
</gene>
<name>A0ABU8HDB3_9BACI</name>
<reference evidence="1 2" key="1">
    <citation type="journal article" date="2018" name="J. Microbiol.">
        <title>Bacillus spongiae sp. nov., isolated from sponge of Jeju Island.</title>
        <authorList>
            <person name="Lee G.E."/>
            <person name="Im W.T."/>
            <person name="Park J.S."/>
        </authorList>
    </citation>
    <scope>NUCLEOTIDE SEQUENCE [LARGE SCALE GENOMIC DNA]</scope>
    <source>
        <strain evidence="1 2">135PIL107-10</strain>
    </source>
</reference>
<accession>A0ABU8HDB3</accession>
<evidence type="ECO:0000313" key="2">
    <source>
        <dbReference type="Proteomes" id="UP001312865"/>
    </source>
</evidence>
<protein>
    <submittedName>
        <fullName evidence="1">Uncharacterized protein</fullName>
    </submittedName>
</protein>
<evidence type="ECO:0000313" key="1">
    <source>
        <dbReference type="EMBL" id="MEI5907277.1"/>
    </source>
</evidence>